<dbReference type="PANTHER" id="PTHR10003">
    <property type="entry name" value="SUPEROXIDE DISMUTASE CU-ZN -RELATED"/>
    <property type="match status" value="1"/>
</dbReference>
<dbReference type="GO" id="GO:0005507">
    <property type="term" value="F:copper ion binding"/>
    <property type="evidence" value="ECO:0007669"/>
    <property type="project" value="InterPro"/>
</dbReference>
<comment type="similarity">
    <text evidence="4">Belongs to the Cu-Zn superoxide dismutase family.</text>
</comment>
<accession>A0A916KQ06</accession>
<keyword evidence="16" id="KW-1185">Reference proteome</keyword>
<dbReference type="CDD" id="cd00305">
    <property type="entry name" value="Cu-Zn_Superoxide_Dismutase"/>
    <property type="match status" value="1"/>
</dbReference>
<dbReference type="GeneID" id="15613648"/>
<evidence type="ECO:0000256" key="13">
    <source>
        <dbReference type="ARBA" id="ARBA00049204"/>
    </source>
</evidence>
<evidence type="ECO:0000256" key="2">
    <source>
        <dbReference type="ARBA" id="ARBA00001947"/>
    </source>
</evidence>
<dbReference type="RefSeq" id="YP_008003543.1">
    <property type="nucleotide sequence ID" value="NC_021246.1"/>
</dbReference>
<evidence type="ECO:0000256" key="5">
    <source>
        <dbReference type="ARBA" id="ARBA00012682"/>
    </source>
</evidence>
<evidence type="ECO:0000256" key="6">
    <source>
        <dbReference type="ARBA" id="ARBA00022723"/>
    </source>
</evidence>
<dbReference type="EMBL" id="HF679134">
    <property type="protein sequence ID" value="CCU56224.1"/>
    <property type="molecule type" value="Genomic_DNA"/>
</dbReference>
<evidence type="ECO:0000256" key="9">
    <source>
        <dbReference type="ARBA" id="ARBA00023002"/>
    </source>
</evidence>
<dbReference type="InterPro" id="IPR018152">
    <property type="entry name" value="SOD_Cu/Zn_BS"/>
</dbReference>
<dbReference type="InterPro" id="IPR001424">
    <property type="entry name" value="SOD_Cu_Zn_dom"/>
</dbReference>
<reference evidence="15 16" key="1">
    <citation type="journal article" date="2013" name="J. Virol.">
        <title>New Insights into the Evolution of Entomopoxvirinae from the Complete Genome Sequences of Four Entomopoxviruses Infecting Adoxophyes honmai, Choristoneura biennis, Choristoneura rosaceana, and Mythimna separata.</title>
        <authorList>
            <person name="Theze J."/>
            <person name="Takatsuka J."/>
            <person name="Li Z."/>
            <person name="Gallais J."/>
            <person name="Doucet D."/>
            <person name="Arif B."/>
            <person name="Nakai M."/>
            <person name="Herniou E.A."/>
        </authorList>
    </citation>
    <scope>NUCLEOTIDE SEQUENCE [LARGE SCALE GENOMIC DNA]</scope>
</reference>
<comment type="catalytic activity">
    <reaction evidence="13">
        <text>2 superoxide + 2 H(+) = H2O2 + O2</text>
        <dbReference type="Rhea" id="RHEA:20696"/>
        <dbReference type="ChEBI" id="CHEBI:15378"/>
        <dbReference type="ChEBI" id="CHEBI:15379"/>
        <dbReference type="ChEBI" id="CHEBI:16240"/>
        <dbReference type="ChEBI" id="CHEBI:18421"/>
        <dbReference type="EC" id="1.15.1.1"/>
    </reaction>
</comment>
<evidence type="ECO:0000256" key="7">
    <source>
        <dbReference type="ARBA" id="ARBA00022833"/>
    </source>
</evidence>
<dbReference type="PRINTS" id="PR00068">
    <property type="entry name" value="CUZNDISMTASE"/>
</dbReference>
<dbReference type="PROSITE" id="PS00332">
    <property type="entry name" value="SOD_CU_ZN_2"/>
    <property type="match status" value="1"/>
</dbReference>
<evidence type="ECO:0000256" key="8">
    <source>
        <dbReference type="ARBA" id="ARBA00022862"/>
    </source>
</evidence>
<evidence type="ECO:0000256" key="12">
    <source>
        <dbReference type="ARBA" id="ARBA00023200"/>
    </source>
</evidence>
<protein>
    <recommendedName>
        <fullName evidence="5">superoxide dismutase</fullName>
        <ecNumber evidence="5">1.15.1.1</ecNumber>
    </recommendedName>
</protein>
<evidence type="ECO:0000256" key="4">
    <source>
        <dbReference type="ARBA" id="ARBA00010457"/>
    </source>
</evidence>
<keyword evidence="7" id="KW-0862">Zinc</keyword>
<evidence type="ECO:0000256" key="3">
    <source>
        <dbReference type="ARBA" id="ARBA00004192"/>
    </source>
</evidence>
<evidence type="ECO:0000256" key="1">
    <source>
        <dbReference type="ARBA" id="ARBA00001935"/>
    </source>
</evidence>
<organism evidence="15 16">
    <name type="scientific">Mythimna separata entomopoxvirus 'L'</name>
    <dbReference type="NCBI Taxonomy" id="1293572"/>
    <lineage>
        <taxon>Viruses</taxon>
        <taxon>Varidnaviria</taxon>
        <taxon>Bamfordvirae</taxon>
        <taxon>Nucleocytoviricota</taxon>
        <taxon>Pokkesviricetes</taxon>
        <taxon>Chitovirales</taxon>
        <taxon>Poxviridae</taxon>
        <taxon>Entomopoxvirinae</taxon>
        <taxon>Betaentomopoxvirus</taxon>
        <taxon>Betaentomopoxvirus mseparata</taxon>
        <taxon>Mythimna separata entomopoxvirus</taxon>
    </lineage>
</organism>
<evidence type="ECO:0000313" key="15">
    <source>
        <dbReference type="EMBL" id="CCU56224.1"/>
    </source>
</evidence>
<dbReference type="SUPFAM" id="SSF49329">
    <property type="entry name" value="Cu,Zn superoxide dismutase-like"/>
    <property type="match status" value="1"/>
</dbReference>
<keyword evidence="9" id="KW-0560">Oxidoreductase</keyword>
<dbReference type="Proteomes" id="UP000792671">
    <property type="component" value="Genome"/>
</dbReference>
<keyword evidence="12" id="KW-1035">Host cytoplasm</keyword>
<dbReference type="PROSITE" id="PS00087">
    <property type="entry name" value="SOD_CU_ZN_1"/>
    <property type="match status" value="1"/>
</dbReference>
<gene>
    <name evidence="15" type="ORF">MYSEV_026</name>
</gene>
<proteinExistence type="inferred from homology"/>
<dbReference type="KEGG" id="vg:15613648"/>
<keyword evidence="6" id="KW-0479">Metal-binding</keyword>
<feature type="domain" description="Superoxide dismutase copper/zinc binding" evidence="14">
    <location>
        <begin position="11"/>
        <end position="147"/>
    </location>
</feature>
<dbReference type="Gene3D" id="2.60.40.200">
    <property type="entry name" value="Superoxide dismutase, copper/zinc binding domain"/>
    <property type="match status" value="1"/>
</dbReference>
<keyword evidence="8" id="KW-0049">Antioxidant</keyword>
<dbReference type="Pfam" id="PF00080">
    <property type="entry name" value="Sod_Cu"/>
    <property type="match status" value="1"/>
</dbReference>
<comment type="cofactor">
    <cofactor evidence="2">
        <name>Zn(2+)</name>
        <dbReference type="ChEBI" id="CHEBI:29105"/>
    </cofactor>
</comment>
<dbReference type="InterPro" id="IPR036423">
    <property type="entry name" value="SOD-like_Cu/Zn_dom_sf"/>
</dbReference>
<name>A0A916KQ06_9POXV</name>
<keyword evidence="11" id="KW-1015">Disulfide bond</keyword>
<dbReference type="GO" id="GO:0004784">
    <property type="term" value="F:superoxide dismutase activity"/>
    <property type="evidence" value="ECO:0007669"/>
    <property type="project" value="UniProtKB-EC"/>
</dbReference>
<evidence type="ECO:0000256" key="10">
    <source>
        <dbReference type="ARBA" id="ARBA00023008"/>
    </source>
</evidence>
<sequence>MKAICILTGSVVGVIKFYQSNSEDLLEITGYIDGLSKGLHGFHVHEYGDLSNGCTSAGEHFNPFNKNHGNITDYERHLGDLGNINAIIHKGRTYIDIKDNLMSLYGPYNILGRSLVVHNDPDDLGRSTHPLSKISGNSGGRLACGIIGVSNY</sequence>
<evidence type="ECO:0000256" key="11">
    <source>
        <dbReference type="ARBA" id="ARBA00023157"/>
    </source>
</evidence>
<dbReference type="EC" id="1.15.1.1" evidence="5"/>
<evidence type="ECO:0000259" key="14">
    <source>
        <dbReference type="Pfam" id="PF00080"/>
    </source>
</evidence>
<evidence type="ECO:0000313" key="16">
    <source>
        <dbReference type="Proteomes" id="UP000792671"/>
    </source>
</evidence>
<dbReference type="GO" id="GO:0030430">
    <property type="term" value="C:host cell cytoplasm"/>
    <property type="evidence" value="ECO:0007669"/>
    <property type="project" value="UniProtKB-SubCell"/>
</dbReference>
<dbReference type="FunFam" id="2.60.40.200:FF:000013">
    <property type="entry name" value="Superoxide dismutase [Cu-Zn]"/>
    <property type="match status" value="1"/>
</dbReference>
<keyword evidence="10" id="KW-0186">Copper</keyword>
<dbReference type="OrthoDB" id="15673at10239"/>
<dbReference type="InterPro" id="IPR024134">
    <property type="entry name" value="SOD_Cu/Zn_/chaperone"/>
</dbReference>
<comment type="cofactor">
    <cofactor evidence="1">
        <name>Cu cation</name>
        <dbReference type="ChEBI" id="CHEBI:23378"/>
    </cofactor>
</comment>
<comment type="subcellular location">
    <subcellularLocation>
        <location evidence="3">Host cytoplasm</location>
    </subcellularLocation>
</comment>